<keyword evidence="8" id="KW-1185">Reference proteome</keyword>
<dbReference type="RefSeq" id="WP_094475820.1">
    <property type="nucleotide sequence ID" value="NZ_NOZR01000001.1"/>
</dbReference>
<dbReference type="GO" id="GO:0015074">
    <property type="term" value="P:DNA integration"/>
    <property type="evidence" value="ECO:0007669"/>
    <property type="project" value="UniProtKB-KW"/>
</dbReference>
<dbReference type="PANTHER" id="PTHR30629:SF2">
    <property type="entry name" value="PROPHAGE INTEGRASE INTS-RELATED"/>
    <property type="match status" value="1"/>
</dbReference>
<dbReference type="Proteomes" id="UP000216063">
    <property type="component" value="Unassembled WGS sequence"/>
</dbReference>
<dbReference type="GO" id="GO:0003677">
    <property type="term" value="F:DNA binding"/>
    <property type="evidence" value="ECO:0007669"/>
    <property type="project" value="UniProtKB-KW"/>
</dbReference>
<evidence type="ECO:0000313" key="7">
    <source>
        <dbReference type="EMBL" id="OYN82965.1"/>
    </source>
</evidence>
<dbReference type="GO" id="GO:0006310">
    <property type="term" value="P:DNA recombination"/>
    <property type="evidence" value="ECO:0007669"/>
    <property type="project" value="UniProtKB-KW"/>
</dbReference>
<dbReference type="OrthoDB" id="4326943at2"/>
<organism evidence="7 8">
    <name type="scientific">Mycolicibacterium sphagni</name>
    <dbReference type="NCBI Taxonomy" id="1786"/>
    <lineage>
        <taxon>Bacteria</taxon>
        <taxon>Bacillati</taxon>
        <taxon>Actinomycetota</taxon>
        <taxon>Actinomycetes</taxon>
        <taxon>Mycobacteriales</taxon>
        <taxon>Mycobacteriaceae</taxon>
        <taxon>Mycolicibacterium</taxon>
    </lineage>
</organism>
<dbReference type="InterPro" id="IPR050808">
    <property type="entry name" value="Phage_Integrase"/>
</dbReference>
<dbReference type="PROSITE" id="PS51898">
    <property type="entry name" value="TYR_RECOMBINASE"/>
    <property type="match status" value="1"/>
</dbReference>
<comment type="similarity">
    <text evidence="1">Belongs to the 'phage' integrase family.</text>
</comment>
<evidence type="ECO:0000256" key="1">
    <source>
        <dbReference type="ARBA" id="ARBA00008857"/>
    </source>
</evidence>
<proteinExistence type="inferred from homology"/>
<feature type="compositionally biased region" description="Basic and acidic residues" evidence="5">
    <location>
        <begin position="30"/>
        <end position="49"/>
    </location>
</feature>
<feature type="region of interest" description="Disordered" evidence="5">
    <location>
        <begin position="26"/>
        <end position="49"/>
    </location>
</feature>
<dbReference type="InterPro" id="IPR011010">
    <property type="entry name" value="DNA_brk_join_enz"/>
</dbReference>
<name>A0A255E0A3_9MYCO</name>
<evidence type="ECO:0000256" key="3">
    <source>
        <dbReference type="ARBA" id="ARBA00023125"/>
    </source>
</evidence>
<dbReference type="AlphaFoldDB" id="A0A255E0A3"/>
<dbReference type="EMBL" id="NOZR01000001">
    <property type="protein sequence ID" value="OYN82965.1"/>
    <property type="molecule type" value="Genomic_DNA"/>
</dbReference>
<dbReference type="InterPro" id="IPR002104">
    <property type="entry name" value="Integrase_catalytic"/>
</dbReference>
<dbReference type="Pfam" id="PF00589">
    <property type="entry name" value="Phage_integrase"/>
    <property type="match status" value="1"/>
</dbReference>
<dbReference type="Gene3D" id="1.10.150.130">
    <property type="match status" value="1"/>
</dbReference>
<dbReference type="InterPro" id="IPR010998">
    <property type="entry name" value="Integrase_recombinase_N"/>
</dbReference>
<dbReference type="Gene3D" id="1.10.443.10">
    <property type="entry name" value="Intergrase catalytic core"/>
    <property type="match status" value="1"/>
</dbReference>
<gene>
    <name evidence="7" type="ORF">CG716_01850</name>
</gene>
<evidence type="ECO:0000256" key="2">
    <source>
        <dbReference type="ARBA" id="ARBA00022908"/>
    </source>
</evidence>
<comment type="caution">
    <text evidence="7">The sequence shown here is derived from an EMBL/GenBank/DDBJ whole genome shotgun (WGS) entry which is preliminary data.</text>
</comment>
<feature type="domain" description="Tyr recombinase" evidence="6">
    <location>
        <begin position="177"/>
        <end position="382"/>
    </location>
</feature>
<accession>A0A255E0A3</accession>
<evidence type="ECO:0000259" key="6">
    <source>
        <dbReference type="PROSITE" id="PS51898"/>
    </source>
</evidence>
<keyword evidence="3" id="KW-0238">DNA-binding</keyword>
<protein>
    <submittedName>
        <fullName evidence="7">Integrase</fullName>
    </submittedName>
</protein>
<evidence type="ECO:0000313" key="8">
    <source>
        <dbReference type="Proteomes" id="UP000216063"/>
    </source>
</evidence>
<reference evidence="7 8" key="1">
    <citation type="submission" date="2017-07" db="EMBL/GenBank/DDBJ databases">
        <title>The new phylogeny of genus Mycobacterium.</title>
        <authorList>
            <person name="Tortoli E."/>
            <person name="Trovato A."/>
            <person name="Cirillo D.M."/>
        </authorList>
    </citation>
    <scope>NUCLEOTIDE SEQUENCE [LARGE SCALE GENOMIC DNA]</scope>
    <source>
        <strain evidence="7 8">ATCC 33027</strain>
    </source>
</reference>
<dbReference type="InterPro" id="IPR013762">
    <property type="entry name" value="Integrase-like_cat_sf"/>
</dbReference>
<evidence type="ECO:0000256" key="4">
    <source>
        <dbReference type="ARBA" id="ARBA00023172"/>
    </source>
</evidence>
<dbReference type="PANTHER" id="PTHR30629">
    <property type="entry name" value="PROPHAGE INTEGRASE"/>
    <property type="match status" value="1"/>
</dbReference>
<keyword evidence="4" id="KW-0233">DNA recombination</keyword>
<keyword evidence="2" id="KW-0229">DNA integration</keyword>
<sequence length="393" mass="43413">MPRQRMAPGEHGRIAERSSGGKFFASTYVRDADGKRRRVERSSDKSAEDARRLLQRHLGTRRAPLDAQVVNDKTTLSELFEQWIEGKVKRGEIKPQTENQYRHVWTKHGDCQLGALRIRELETPRAHSHIQSVAATTPAQAAYLRLVLREMYALAVRFGVMQINPIVGTATAKRNRKPVRAVSADEFATVRAAVADYTRSRDGKGGPRPGRLLPAFVEVLAATGARPGEVLALRWSDVDLLADPPTVTIVGTLLDHGAAGPLHRQDERKHGSPAHTVVLPRFGVEALTEMVGQSGMDGPVFATRDGGWVSLANLRRCLRDALPEELSWVTPHSFRRTVGTVIRDAHGSAAAQQQLSHTELATTERHYLQRVSRGPDVRVALDKFAGQQSGDRK</sequence>
<dbReference type="SUPFAM" id="SSF56349">
    <property type="entry name" value="DNA breaking-rejoining enzymes"/>
    <property type="match status" value="1"/>
</dbReference>
<evidence type="ECO:0000256" key="5">
    <source>
        <dbReference type="SAM" id="MobiDB-lite"/>
    </source>
</evidence>